<organism evidence="2 3">
    <name type="scientific">Araneus ventricosus</name>
    <name type="common">Orbweaver spider</name>
    <name type="synonym">Epeira ventricosa</name>
    <dbReference type="NCBI Taxonomy" id="182803"/>
    <lineage>
        <taxon>Eukaryota</taxon>
        <taxon>Metazoa</taxon>
        <taxon>Ecdysozoa</taxon>
        <taxon>Arthropoda</taxon>
        <taxon>Chelicerata</taxon>
        <taxon>Arachnida</taxon>
        <taxon>Araneae</taxon>
        <taxon>Araneomorphae</taxon>
        <taxon>Entelegynae</taxon>
        <taxon>Araneoidea</taxon>
        <taxon>Araneidae</taxon>
        <taxon>Araneus</taxon>
    </lineage>
</organism>
<evidence type="ECO:0000313" key="2">
    <source>
        <dbReference type="EMBL" id="GBN08549.1"/>
    </source>
</evidence>
<comment type="caution">
    <text evidence="2">The sequence shown here is derived from an EMBL/GenBank/DDBJ whole genome shotgun (WGS) entry which is preliminary data.</text>
</comment>
<sequence>MAKTETFLCSEICSILVLFVLSNPVTGYFIGGSIGGTSSGSLGIACCGLSARASGSAQGPNAQGRSPTYNNGK</sequence>
<reference evidence="2 3" key="1">
    <citation type="journal article" date="2019" name="Sci. Rep.">
        <title>Orb-weaving spider Araneus ventricosus genome elucidates the spidroin gene catalogue.</title>
        <authorList>
            <person name="Kono N."/>
            <person name="Nakamura H."/>
            <person name="Ohtoshi R."/>
            <person name="Moran D.A.P."/>
            <person name="Shinohara A."/>
            <person name="Yoshida Y."/>
            <person name="Fujiwara M."/>
            <person name="Mori M."/>
            <person name="Tomita M."/>
            <person name="Arakawa K."/>
        </authorList>
    </citation>
    <scope>NUCLEOTIDE SEQUENCE [LARGE SCALE GENOMIC DNA]</scope>
</reference>
<accession>A0A4Y2L2B6</accession>
<keyword evidence="3" id="KW-1185">Reference proteome</keyword>
<dbReference type="Proteomes" id="UP000499080">
    <property type="component" value="Unassembled WGS sequence"/>
</dbReference>
<dbReference type="EMBL" id="BGPR01005271">
    <property type="protein sequence ID" value="GBN08549.1"/>
    <property type="molecule type" value="Genomic_DNA"/>
</dbReference>
<evidence type="ECO:0000256" key="1">
    <source>
        <dbReference type="SAM" id="MobiDB-lite"/>
    </source>
</evidence>
<protein>
    <submittedName>
        <fullName evidence="2">Uncharacterized protein</fullName>
    </submittedName>
</protein>
<gene>
    <name evidence="2" type="ORF">AVEN_142801_1</name>
</gene>
<evidence type="ECO:0000313" key="3">
    <source>
        <dbReference type="Proteomes" id="UP000499080"/>
    </source>
</evidence>
<dbReference type="AlphaFoldDB" id="A0A4Y2L2B6"/>
<feature type="region of interest" description="Disordered" evidence="1">
    <location>
        <begin position="53"/>
        <end position="73"/>
    </location>
</feature>
<proteinExistence type="predicted"/>
<name>A0A4Y2L2B6_ARAVE</name>